<reference evidence="1 2" key="1">
    <citation type="submission" date="2013-02" db="EMBL/GenBank/DDBJ databases">
        <title>The Genome Sequence of Acinetobacter schindleri NIPH 900.</title>
        <authorList>
            <consortium name="The Broad Institute Genome Sequencing Platform"/>
            <consortium name="The Broad Institute Genome Sequencing Center for Infectious Disease"/>
            <person name="Cerqueira G."/>
            <person name="Feldgarden M."/>
            <person name="Courvalin P."/>
            <person name="Perichon B."/>
            <person name="Grillot-Courvalin C."/>
            <person name="Clermont D."/>
            <person name="Rocha E."/>
            <person name="Yoon E.-J."/>
            <person name="Nemec A."/>
            <person name="Walker B."/>
            <person name="Young S.K."/>
            <person name="Zeng Q."/>
            <person name="Gargeya S."/>
            <person name="Fitzgerald M."/>
            <person name="Haas B."/>
            <person name="Abouelleil A."/>
            <person name="Alvarado L."/>
            <person name="Arachchi H.M."/>
            <person name="Berlin A.M."/>
            <person name="Chapman S.B."/>
            <person name="Dewar J."/>
            <person name="Goldberg J."/>
            <person name="Griggs A."/>
            <person name="Gujja S."/>
            <person name="Hansen M."/>
            <person name="Howarth C."/>
            <person name="Imamovic A."/>
            <person name="Larimer J."/>
            <person name="McCowan C."/>
            <person name="Murphy C."/>
            <person name="Neiman D."/>
            <person name="Pearson M."/>
            <person name="Priest M."/>
            <person name="Roberts A."/>
            <person name="Saif S."/>
            <person name="Shea T."/>
            <person name="Sisk P."/>
            <person name="Sykes S."/>
            <person name="Wortman J."/>
            <person name="Nusbaum C."/>
            <person name="Birren B."/>
        </authorList>
    </citation>
    <scope>NUCLEOTIDE SEQUENCE [LARGE SCALE GENOMIC DNA]</scope>
    <source>
        <strain evidence="1 2">NIPH 900</strain>
    </source>
</reference>
<dbReference type="HOGENOM" id="CLU_3003561_0_0_6"/>
<protein>
    <submittedName>
        <fullName evidence="1">Uncharacterized protein</fullName>
    </submittedName>
</protein>
<comment type="caution">
    <text evidence="1">The sequence shown here is derived from an EMBL/GenBank/DDBJ whole genome shotgun (WGS) entry which is preliminary data.</text>
</comment>
<dbReference type="EMBL" id="APPI01000001">
    <property type="protein sequence ID" value="ENV14805.1"/>
    <property type="molecule type" value="Genomic_DNA"/>
</dbReference>
<dbReference type="Proteomes" id="UP000018438">
    <property type="component" value="Unassembled WGS sequence"/>
</dbReference>
<evidence type="ECO:0000313" key="1">
    <source>
        <dbReference type="EMBL" id="ENV14805.1"/>
    </source>
</evidence>
<name>N8Y641_9GAMM</name>
<dbReference type="RefSeq" id="WP_004809021.1">
    <property type="nucleotide sequence ID" value="NZ_KB849442.1"/>
</dbReference>
<evidence type="ECO:0000313" key="2">
    <source>
        <dbReference type="Proteomes" id="UP000018438"/>
    </source>
</evidence>
<keyword evidence="2" id="KW-1185">Reference proteome</keyword>
<accession>N8Y641</accession>
<gene>
    <name evidence="1" type="ORF">F965_00010</name>
</gene>
<sequence>MNVMSLVITPTKNQKTVPVQINLDRMKSALSSEVFVMPKGLTREEKRRLILEAGKK</sequence>
<organism evidence="1 2">
    <name type="scientific">Acinetobacter schindleri NIPH 900</name>
    <dbReference type="NCBI Taxonomy" id="1217675"/>
    <lineage>
        <taxon>Bacteria</taxon>
        <taxon>Pseudomonadati</taxon>
        <taxon>Pseudomonadota</taxon>
        <taxon>Gammaproteobacteria</taxon>
        <taxon>Moraxellales</taxon>
        <taxon>Moraxellaceae</taxon>
        <taxon>Acinetobacter</taxon>
    </lineage>
</organism>
<proteinExistence type="predicted"/>
<dbReference type="AlphaFoldDB" id="N8Y641"/>